<reference evidence="2 3" key="1">
    <citation type="submission" date="2020-04" db="EMBL/GenBank/DDBJ databases">
        <title>Description of novel Gluconacetobacter.</title>
        <authorList>
            <person name="Sombolestani A."/>
        </authorList>
    </citation>
    <scope>NUCLEOTIDE SEQUENCE [LARGE SCALE GENOMIC DNA]</scope>
    <source>
        <strain evidence="2 3">LMG 7603</strain>
    </source>
</reference>
<feature type="compositionally biased region" description="Basic and acidic residues" evidence="1">
    <location>
        <begin position="1"/>
        <end position="10"/>
    </location>
</feature>
<feature type="region of interest" description="Disordered" evidence="1">
    <location>
        <begin position="1"/>
        <end position="25"/>
    </location>
</feature>
<accession>A0A7W4NN22</accession>
<proteinExistence type="predicted"/>
<evidence type="ECO:0000256" key="1">
    <source>
        <dbReference type="SAM" id="MobiDB-lite"/>
    </source>
</evidence>
<protein>
    <submittedName>
        <fullName evidence="2">Uncharacterized protein</fullName>
    </submittedName>
</protein>
<comment type="caution">
    <text evidence="2">The sequence shown here is derived from an EMBL/GenBank/DDBJ whole genome shotgun (WGS) entry which is preliminary data.</text>
</comment>
<organism evidence="2 3">
    <name type="scientific">Gluconacetobacter diazotrophicus</name>
    <name type="common">Acetobacter diazotrophicus</name>
    <dbReference type="NCBI Taxonomy" id="33996"/>
    <lineage>
        <taxon>Bacteria</taxon>
        <taxon>Pseudomonadati</taxon>
        <taxon>Pseudomonadota</taxon>
        <taxon>Alphaproteobacteria</taxon>
        <taxon>Acetobacterales</taxon>
        <taxon>Acetobacteraceae</taxon>
        <taxon>Gluconacetobacter</taxon>
    </lineage>
</organism>
<dbReference type="AlphaFoldDB" id="A0A7W4NN22"/>
<evidence type="ECO:0000313" key="2">
    <source>
        <dbReference type="EMBL" id="MBB2157365.1"/>
    </source>
</evidence>
<sequence>MNKTHADRPEASSQSSSAPDWDDLFSTPSSRVTEFRAALDAYPMRGDLVLRMPLLGIGVPWVVVRIGPRGQDRLGLVVGGGIVTGANGERGWDLEHPFRALVTPRSGPATVIEVDPSAGPVSVEAEMPADPCYQDDPDHIRVLVEMTSAVAAWASRSDLVAAWSRRAAIEGWGPAPGRYLELGFEGTVYRGLQIVSADEMWCAAEDLVVLMTPSGDIVELDAAQADRMVMLGGYDDAGC</sequence>
<dbReference type="EMBL" id="JABEQG010000029">
    <property type="protein sequence ID" value="MBB2157365.1"/>
    <property type="molecule type" value="Genomic_DNA"/>
</dbReference>
<name>A0A7W4NN22_GLUDI</name>
<dbReference type="Proteomes" id="UP000550787">
    <property type="component" value="Unassembled WGS sequence"/>
</dbReference>
<dbReference type="RefSeq" id="WP_183116183.1">
    <property type="nucleotide sequence ID" value="NZ_JABEQG010000029.1"/>
</dbReference>
<evidence type="ECO:0000313" key="3">
    <source>
        <dbReference type="Proteomes" id="UP000550787"/>
    </source>
</evidence>
<gene>
    <name evidence="2" type="ORF">HLH33_13760</name>
</gene>